<evidence type="ECO:0000256" key="5">
    <source>
        <dbReference type="ARBA" id="ARBA00022679"/>
    </source>
</evidence>
<dbReference type="InterPro" id="IPR036890">
    <property type="entry name" value="HATPase_C_sf"/>
</dbReference>
<evidence type="ECO:0000256" key="6">
    <source>
        <dbReference type="ARBA" id="ARBA00022692"/>
    </source>
</evidence>
<feature type="transmembrane region" description="Helical" evidence="12">
    <location>
        <begin position="197"/>
        <end position="220"/>
    </location>
</feature>
<dbReference type="SUPFAM" id="SSF55874">
    <property type="entry name" value="ATPase domain of HSP90 chaperone/DNA topoisomerase II/histidine kinase"/>
    <property type="match status" value="1"/>
</dbReference>
<gene>
    <name evidence="15" type="ORF">JTE92_23400</name>
</gene>
<dbReference type="InterPro" id="IPR004358">
    <property type="entry name" value="Sig_transdc_His_kin-like_C"/>
</dbReference>
<dbReference type="InterPro" id="IPR005467">
    <property type="entry name" value="His_kinase_dom"/>
</dbReference>
<dbReference type="Pfam" id="PF02518">
    <property type="entry name" value="HATPase_c"/>
    <property type="match status" value="1"/>
</dbReference>
<keyword evidence="9" id="KW-0902">Two-component regulatory system</keyword>
<dbReference type="CDD" id="cd00082">
    <property type="entry name" value="HisKA"/>
    <property type="match status" value="1"/>
</dbReference>
<dbReference type="CDD" id="cd00075">
    <property type="entry name" value="HATPase"/>
    <property type="match status" value="1"/>
</dbReference>
<evidence type="ECO:0000313" key="15">
    <source>
        <dbReference type="EMBL" id="QRQ93061.1"/>
    </source>
</evidence>
<dbReference type="PRINTS" id="PR00344">
    <property type="entry name" value="BCTRLSENSOR"/>
</dbReference>
<dbReference type="InterPro" id="IPR003594">
    <property type="entry name" value="HATPase_dom"/>
</dbReference>
<dbReference type="InterPro" id="IPR013727">
    <property type="entry name" value="2CSK_N"/>
</dbReference>
<comment type="catalytic activity">
    <reaction evidence="1">
        <text>ATP + protein L-histidine = ADP + protein N-phospho-L-histidine.</text>
        <dbReference type="EC" id="2.7.13.3"/>
    </reaction>
</comment>
<accession>A0ABX7HSF1</accession>
<dbReference type="PANTHER" id="PTHR45436">
    <property type="entry name" value="SENSOR HISTIDINE KINASE YKOH"/>
    <property type="match status" value="1"/>
</dbReference>
<dbReference type="EMBL" id="CP069812">
    <property type="protein sequence ID" value="QRQ93061.1"/>
    <property type="molecule type" value="Genomic_DNA"/>
</dbReference>
<dbReference type="Pfam" id="PF08521">
    <property type="entry name" value="2CSK_N"/>
    <property type="match status" value="1"/>
</dbReference>
<dbReference type="Gene3D" id="3.30.565.10">
    <property type="entry name" value="Histidine kinase-like ATPase, C-terminal domain"/>
    <property type="match status" value="1"/>
</dbReference>
<dbReference type="InterPro" id="IPR003661">
    <property type="entry name" value="HisK_dim/P_dom"/>
</dbReference>
<dbReference type="PANTHER" id="PTHR45436:SF1">
    <property type="entry name" value="SENSOR PROTEIN QSEC"/>
    <property type="match status" value="1"/>
</dbReference>
<reference evidence="15 16" key="1">
    <citation type="submission" date="2021-02" db="EMBL/GenBank/DDBJ databases">
        <title>Complete Genome Sequence of Cupriavidus oxalaticus Strain Ox1, a Soil Oxalate-Degrading Species.</title>
        <authorList>
            <person name="Palmieri F."/>
            <person name="Udriet P."/>
            <person name="Deuasquier M."/>
            <person name="Beaudoing E."/>
            <person name="Johnson S.L."/>
            <person name="Davenport K.W."/>
            <person name="Chain P.S."/>
            <person name="Bindschedler S."/>
            <person name="Junier P."/>
        </authorList>
    </citation>
    <scope>NUCLEOTIDE SEQUENCE [LARGE SCALE GENOMIC DNA]</scope>
    <source>
        <strain evidence="15 16">Ox1</strain>
    </source>
</reference>
<evidence type="ECO:0000256" key="3">
    <source>
        <dbReference type="ARBA" id="ARBA00012438"/>
    </source>
</evidence>
<keyword evidence="4" id="KW-0597">Phosphoprotein</keyword>
<evidence type="ECO:0000256" key="1">
    <source>
        <dbReference type="ARBA" id="ARBA00000085"/>
    </source>
</evidence>
<keyword evidence="5" id="KW-0808">Transferase</keyword>
<evidence type="ECO:0000256" key="12">
    <source>
        <dbReference type="SAM" id="Phobius"/>
    </source>
</evidence>
<dbReference type="GO" id="GO:0016301">
    <property type="term" value="F:kinase activity"/>
    <property type="evidence" value="ECO:0007669"/>
    <property type="project" value="UniProtKB-KW"/>
</dbReference>
<protein>
    <recommendedName>
        <fullName evidence="3">histidine kinase</fullName>
        <ecNumber evidence="3">2.7.13.3</ecNumber>
    </recommendedName>
</protein>
<evidence type="ECO:0000256" key="10">
    <source>
        <dbReference type="ARBA" id="ARBA00023136"/>
    </source>
</evidence>
<comment type="subcellular location">
    <subcellularLocation>
        <location evidence="2">Membrane</location>
    </subcellularLocation>
</comment>
<keyword evidence="10 12" id="KW-0472">Membrane</keyword>
<name>A0ABX7HSF1_9BURK</name>
<dbReference type="PROSITE" id="PS50109">
    <property type="entry name" value="HIS_KIN"/>
    <property type="match status" value="1"/>
</dbReference>
<keyword evidence="7 15" id="KW-0418">Kinase</keyword>
<dbReference type="Proteomes" id="UP000623307">
    <property type="component" value="Chromosome 2"/>
</dbReference>
<dbReference type="SUPFAM" id="SSF47384">
    <property type="entry name" value="Homodimeric domain of signal transducing histidine kinase"/>
    <property type="match status" value="1"/>
</dbReference>
<dbReference type="InterPro" id="IPR036097">
    <property type="entry name" value="HisK_dim/P_sf"/>
</dbReference>
<evidence type="ECO:0000259" key="13">
    <source>
        <dbReference type="PROSITE" id="PS50109"/>
    </source>
</evidence>
<evidence type="ECO:0000313" key="16">
    <source>
        <dbReference type="Proteomes" id="UP000623307"/>
    </source>
</evidence>
<evidence type="ECO:0000256" key="8">
    <source>
        <dbReference type="ARBA" id="ARBA00022989"/>
    </source>
</evidence>
<organism evidence="15 16">
    <name type="scientific">Cupriavidus oxalaticus</name>
    <dbReference type="NCBI Taxonomy" id="96344"/>
    <lineage>
        <taxon>Bacteria</taxon>
        <taxon>Pseudomonadati</taxon>
        <taxon>Pseudomonadota</taxon>
        <taxon>Betaproteobacteria</taxon>
        <taxon>Burkholderiales</taxon>
        <taxon>Burkholderiaceae</taxon>
        <taxon>Cupriavidus</taxon>
    </lineage>
</organism>
<dbReference type="Pfam" id="PF00512">
    <property type="entry name" value="HisKA"/>
    <property type="match status" value="1"/>
</dbReference>
<evidence type="ECO:0000256" key="9">
    <source>
        <dbReference type="ARBA" id="ARBA00023012"/>
    </source>
</evidence>
<keyword evidence="8 12" id="KW-1133">Transmembrane helix</keyword>
<evidence type="ECO:0000256" key="7">
    <source>
        <dbReference type="ARBA" id="ARBA00022777"/>
    </source>
</evidence>
<feature type="region of interest" description="Disordered" evidence="11">
    <location>
        <begin position="17"/>
        <end position="36"/>
    </location>
</feature>
<proteinExistence type="predicted"/>
<dbReference type="Gene3D" id="1.10.287.130">
    <property type="match status" value="1"/>
</dbReference>
<dbReference type="InterPro" id="IPR003660">
    <property type="entry name" value="HAMP_dom"/>
</dbReference>
<dbReference type="EC" id="2.7.13.3" evidence="3"/>
<feature type="transmembrane region" description="Helical" evidence="12">
    <location>
        <begin position="43"/>
        <end position="61"/>
    </location>
</feature>
<evidence type="ECO:0000256" key="2">
    <source>
        <dbReference type="ARBA" id="ARBA00004370"/>
    </source>
</evidence>
<feature type="domain" description="Histidine kinase" evidence="13">
    <location>
        <begin position="280"/>
        <end position="494"/>
    </location>
</feature>
<keyword evidence="16" id="KW-1185">Reference proteome</keyword>
<evidence type="ECO:0000256" key="11">
    <source>
        <dbReference type="SAM" id="MobiDB-lite"/>
    </source>
</evidence>
<dbReference type="SMART" id="SM00387">
    <property type="entry name" value="HATPase_c"/>
    <property type="match status" value="1"/>
</dbReference>
<evidence type="ECO:0000256" key="4">
    <source>
        <dbReference type="ARBA" id="ARBA00022553"/>
    </source>
</evidence>
<feature type="domain" description="HAMP" evidence="14">
    <location>
        <begin position="221"/>
        <end position="272"/>
    </location>
</feature>
<dbReference type="SMART" id="SM00388">
    <property type="entry name" value="HisKA"/>
    <property type="match status" value="1"/>
</dbReference>
<evidence type="ECO:0000259" key="14">
    <source>
        <dbReference type="PROSITE" id="PS50885"/>
    </source>
</evidence>
<keyword evidence="6 12" id="KW-0812">Transmembrane</keyword>
<dbReference type="InterPro" id="IPR050428">
    <property type="entry name" value="TCS_sensor_his_kinase"/>
</dbReference>
<sequence>MAAAWPSSRCVDSATCSSRGWRRPVPSRNEGGARRPPSLRLQLSLWLLVPLMGLLAFDAWLTYQRAMSAAHTAFDRTLEASLRAMREGIRLREGRLDVDLPNLALELFDEQAGPHIYYRIRDEDGATVTGYDDLPMPAEAPLQLYRTVFYDTEFRQQPLRMAAQRLPVHDVGSARTRLVWVLVGETIEPRQLLARDILVGSLLQELVLVTLALGIVWFGVRRGLRPLHRLSDTVAHRGTQLDPIEQKDLPAEMKPLVQALNQYMARLYRMVQARKRFFADAAHQLKTPLAIIQAQSELALRERDGERVREHVRLLHGTVRHASKGVQQLLSLSRLEPDAGYAPTLRPLRLDTLAQGVALEWAPVARGSEIDLGFEHDGPVQLDGQAELLQEMTGNLIDNAIRYAGRGAVVTVRVALSGGMPVLQVVDNGPGIAPAERDAVFRRFYRGESGRSAEGTGLGLSIVREIARLHGATVALGDTPNGGLTVSVCFGATDCVPPLPLAGEGWGESLANP</sequence>
<dbReference type="PROSITE" id="PS50885">
    <property type="entry name" value="HAMP"/>
    <property type="match status" value="1"/>
</dbReference>